<evidence type="ECO:0000313" key="2">
    <source>
        <dbReference type="EMBL" id="PFX33328.1"/>
    </source>
</evidence>
<feature type="compositionally biased region" description="Polar residues" evidence="1">
    <location>
        <begin position="264"/>
        <end position="275"/>
    </location>
</feature>
<accession>A0A2B4SXN9</accession>
<sequence length="752" mass="85144">METPRKKPSKGVKSRRNHPYANDVPLHFKKESAEKHPDGKVMIDGIPQVAQEPKSKKNWSKKKNSKNLTLDIPPPSQTVEEWKEFWKQRVEACKAQDEPPPPPPPVQVEVVEEGEIPEAGAEQNPSLNLLRVPPVYLSTVKSRFTKVSPQTSSITPIEVYVPKQTEFIDLTKSFVELDLAFKTTDDGNLTLGADNNGHILPPVNNIAHSLFKQVNVKLNGTLITEQVDMYHLKTYIQTLLNFDRADGETILGPAGWRNDIDSPEMSTANSVTTGNGAKDALSANHKASTKTQKADARSYYVGGNHRVLRMVPFVDIFQKGKWLATRTEMDLKFYLNLYPSNPSVYDNAMSLITKTPAKYLIIRTEMRQFPLDNGATSKEIINPFNGKIPQRIVMGILAPTVFNGQYDKDPFVFGQFGVEWVKQIWNGKEYPYETMQLNTRNGRLDLEGDWDVGLSSISLPHESLLIPYLKRLSNGSAMLKTWGVVFRKRGNSGALTELSTTVDYGDVKHRRMETVYDLLQALFEAEYVKFLNQLQNYDSLYEGEHPLQFDVMYDEANESITISAEKVAESEFRSFRVFRENANFHLRKDLCLLFDWIKDITYKVKGIYINGPNLLLGKRGTKFTETRNPSDSSYNVYRYGIGCSNMKGSDDGMVDSELFYLHEFTHTFINLKKSTYHNGMAPRTLYLYSSLCAPVIMGNKTTDAHVSVSSSIERELLLRTETRSLHCLAQSTHRRGGNATQRIGKQKSGAIY</sequence>
<feature type="compositionally biased region" description="Basic residues" evidence="1">
    <location>
        <begin position="1"/>
        <end position="18"/>
    </location>
</feature>
<proteinExistence type="predicted"/>
<keyword evidence="3" id="KW-1185">Reference proteome</keyword>
<evidence type="ECO:0000313" key="3">
    <source>
        <dbReference type="Proteomes" id="UP000225706"/>
    </source>
</evidence>
<reference evidence="3" key="1">
    <citation type="journal article" date="2017" name="bioRxiv">
        <title>Comparative analysis of the genomes of Stylophora pistillata and Acropora digitifera provides evidence for extensive differences between species of corals.</title>
        <authorList>
            <person name="Voolstra C.R."/>
            <person name="Li Y."/>
            <person name="Liew Y.J."/>
            <person name="Baumgarten S."/>
            <person name="Zoccola D."/>
            <person name="Flot J.-F."/>
            <person name="Tambutte S."/>
            <person name="Allemand D."/>
            <person name="Aranda M."/>
        </authorList>
    </citation>
    <scope>NUCLEOTIDE SEQUENCE [LARGE SCALE GENOMIC DNA]</scope>
</reference>
<protein>
    <submittedName>
        <fullName evidence="2">Uncharacterized protein F54H12.2</fullName>
    </submittedName>
</protein>
<comment type="caution">
    <text evidence="2">The sequence shown here is derived from an EMBL/GenBank/DDBJ whole genome shotgun (WGS) entry which is preliminary data.</text>
</comment>
<dbReference type="Proteomes" id="UP000225706">
    <property type="component" value="Unassembled WGS sequence"/>
</dbReference>
<feature type="compositionally biased region" description="Basic residues" evidence="1">
    <location>
        <begin position="56"/>
        <end position="65"/>
    </location>
</feature>
<gene>
    <name evidence="2" type="primary">F54H12.2</name>
    <name evidence="2" type="ORF">AWC38_SpisGene1781</name>
</gene>
<evidence type="ECO:0000256" key="1">
    <source>
        <dbReference type="SAM" id="MobiDB-lite"/>
    </source>
</evidence>
<organism evidence="2 3">
    <name type="scientific">Stylophora pistillata</name>
    <name type="common">Smooth cauliflower coral</name>
    <dbReference type="NCBI Taxonomy" id="50429"/>
    <lineage>
        <taxon>Eukaryota</taxon>
        <taxon>Metazoa</taxon>
        <taxon>Cnidaria</taxon>
        <taxon>Anthozoa</taxon>
        <taxon>Hexacorallia</taxon>
        <taxon>Scleractinia</taxon>
        <taxon>Astrocoeniina</taxon>
        <taxon>Pocilloporidae</taxon>
        <taxon>Stylophora</taxon>
    </lineage>
</organism>
<dbReference type="EMBL" id="LSMT01000013">
    <property type="protein sequence ID" value="PFX33328.1"/>
    <property type="molecule type" value="Genomic_DNA"/>
</dbReference>
<dbReference type="AlphaFoldDB" id="A0A2B4SXN9"/>
<feature type="compositionally biased region" description="Basic and acidic residues" evidence="1">
    <location>
        <begin position="26"/>
        <end position="41"/>
    </location>
</feature>
<dbReference type="OrthoDB" id="5955637at2759"/>
<name>A0A2B4SXN9_STYPI</name>
<feature type="region of interest" description="Disordered" evidence="1">
    <location>
        <begin position="1"/>
        <end position="74"/>
    </location>
</feature>
<feature type="region of interest" description="Disordered" evidence="1">
    <location>
        <begin position="262"/>
        <end position="288"/>
    </location>
</feature>